<dbReference type="InterPro" id="IPR013785">
    <property type="entry name" value="Aldolase_TIM"/>
</dbReference>
<feature type="binding site" evidence="12">
    <location>
        <position position="163"/>
    </location>
    <ligand>
        <name>substrate</name>
    </ligand>
</feature>
<evidence type="ECO:0000313" key="14">
    <source>
        <dbReference type="EMBL" id="EDM98014.1"/>
    </source>
</evidence>
<dbReference type="InterPro" id="IPR001295">
    <property type="entry name" value="Dihydroorotate_DH_CS"/>
</dbReference>
<dbReference type="InterPro" id="IPR049622">
    <property type="entry name" value="Dihydroorotate_DH_I"/>
</dbReference>
<evidence type="ECO:0000256" key="2">
    <source>
        <dbReference type="ARBA" id="ARBA00004496"/>
    </source>
</evidence>
<feature type="binding site" evidence="12">
    <location>
        <position position="227"/>
    </location>
    <ligand>
        <name>FMN</name>
        <dbReference type="ChEBI" id="CHEBI:58210"/>
    </ligand>
</feature>
<feature type="binding site" evidence="12">
    <location>
        <position position="82"/>
    </location>
    <ligand>
        <name>substrate</name>
    </ligand>
</feature>
<reference evidence="14 15" key="1">
    <citation type="submission" date="2007-04" db="EMBL/GenBank/DDBJ databases">
        <authorList>
            <person name="Fulton L."/>
            <person name="Clifton S."/>
            <person name="Fulton B."/>
            <person name="Xu J."/>
            <person name="Minx P."/>
            <person name="Pepin K.H."/>
            <person name="Johnson M."/>
            <person name="Thiruvilangam P."/>
            <person name="Bhonagiri V."/>
            <person name="Nash W.E."/>
            <person name="Mardis E.R."/>
            <person name="Wilson R.K."/>
        </authorList>
    </citation>
    <scope>NUCLEOTIDE SEQUENCE [LARGE SCALE GENOMIC DNA]</scope>
    <source>
        <strain evidence="14 15">ATCC 29799</strain>
    </source>
</reference>
<keyword evidence="15" id="KW-1185">Reference proteome</keyword>
<feature type="binding site" evidence="12">
    <location>
        <begin position="279"/>
        <end position="280"/>
    </location>
    <ligand>
        <name>FMN</name>
        <dbReference type="ChEBI" id="CHEBI:58210"/>
    </ligand>
</feature>
<dbReference type="PANTHER" id="PTHR48109">
    <property type="entry name" value="DIHYDROOROTATE DEHYDROGENASE (QUINONE), MITOCHONDRIAL-RELATED"/>
    <property type="match status" value="1"/>
</dbReference>
<dbReference type="SUPFAM" id="SSF51395">
    <property type="entry name" value="FMN-linked oxidoreductases"/>
    <property type="match status" value="1"/>
</dbReference>
<keyword evidence="10" id="KW-0520">NAD</keyword>
<dbReference type="NCBIfam" id="NF005574">
    <property type="entry name" value="PRK07259.1"/>
    <property type="match status" value="1"/>
</dbReference>
<comment type="catalytic activity">
    <reaction evidence="12">
        <text>(S)-dihydroorotate + A = orotate + AH2</text>
        <dbReference type="Rhea" id="RHEA:18073"/>
        <dbReference type="ChEBI" id="CHEBI:13193"/>
        <dbReference type="ChEBI" id="CHEBI:17499"/>
        <dbReference type="ChEBI" id="CHEBI:30839"/>
        <dbReference type="ChEBI" id="CHEBI:30864"/>
    </reaction>
</comment>
<feature type="binding site" evidence="12">
    <location>
        <position position="201"/>
    </location>
    <ligand>
        <name>FMN</name>
        <dbReference type="ChEBI" id="CHEBI:58210"/>
    </ligand>
</feature>
<comment type="caution">
    <text evidence="14">The sequence shown here is derived from an EMBL/GenBank/DDBJ whole genome shotgun (WGS) entry which is preliminary data.</text>
</comment>
<evidence type="ECO:0000256" key="3">
    <source>
        <dbReference type="ARBA" id="ARBA00004715"/>
    </source>
</evidence>
<evidence type="ECO:0000256" key="7">
    <source>
        <dbReference type="ARBA" id="ARBA00022643"/>
    </source>
</evidence>
<dbReference type="Proteomes" id="UP000003639">
    <property type="component" value="Unassembled WGS sequence"/>
</dbReference>
<keyword evidence="7 12" id="KW-0288">FMN</keyword>
<dbReference type="EMBL" id="AAXG02000045">
    <property type="protein sequence ID" value="EDM98014.1"/>
    <property type="molecule type" value="Genomic_DNA"/>
</dbReference>
<dbReference type="UniPathway" id="UPA00070"/>
<comment type="subcellular location">
    <subcellularLocation>
        <location evidence="2 12">Cytoplasm</location>
    </subcellularLocation>
</comment>
<comment type="cofactor">
    <cofactor evidence="12">
        <name>FMN</name>
        <dbReference type="ChEBI" id="CHEBI:58210"/>
    </cofactor>
    <text evidence="12">Binds 1 FMN per subunit.</text>
</comment>
<reference evidence="14 15" key="2">
    <citation type="submission" date="2007-06" db="EMBL/GenBank/DDBJ databases">
        <title>Draft genome sequence of Pseudoflavonifractor capillosus ATCC 29799.</title>
        <authorList>
            <person name="Sudarsanam P."/>
            <person name="Ley R."/>
            <person name="Guruge J."/>
            <person name="Turnbaugh P.J."/>
            <person name="Mahowald M."/>
            <person name="Liep D."/>
            <person name="Gordon J."/>
        </authorList>
    </citation>
    <scope>NUCLEOTIDE SEQUENCE [LARGE SCALE GENOMIC DNA]</scope>
    <source>
        <strain evidence="14 15">ATCC 29799</strain>
    </source>
</reference>
<dbReference type="HAMAP" id="MF_00224">
    <property type="entry name" value="DHO_dh_type1"/>
    <property type="match status" value="1"/>
</dbReference>
<feature type="binding site" evidence="12">
    <location>
        <begin position="228"/>
        <end position="229"/>
    </location>
    <ligand>
        <name>substrate</name>
    </ligand>
</feature>
<feature type="domain" description="Dihydroorotate dehydrogenase catalytic" evidence="13">
    <location>
        <begin position="42"/>
        <end position="320"/>
    </location>
</feature>
<dbReference type="Pfam" id="PF01180">
    <property type="entry name" value="DHO_dh"/>
    <property type="match status" value="1"/>
</dbReference>
<dbReference type="Gene3D" id="3.20.20.70">
    <property type="entry name" value="Aldolase class I"/>
    <property type="match status" value="1"/>
</dbReference>
<comment type="pathway">
    <text evidence="3">Pyrimidine metabolism; UMP biosynthesis via de novo pathway; orotate from (S)-dihydroorotate (NAD(+) route): step 1/1.</text>
</comment>
<accession>A6P0Z3</accession>
<dbReference type="NCBIfam" id="TIGR01037">
    <property type="entry name" value="pyrD_sub1_fam"/>
    <property type="match status" value="1"/>
</dbReference>
<comment type="similarity">
    <text evidence="4 12">Belongs to the dihydroorotate dehydrogenase family. Type 1 subfamily.</text>
</comment>
<keyword evidence="5 12" id="KW-0963">Cytoplasm</keyword>
<keyword evidence="9 12" id="KW-0560">Oxidoreductase</keyword>
<comment type="caution">
    <text evidence="12">Lacks conserved residue(s) required for the propagation of feature annotation.</text>
</comment>
<dbReference type="PIRSF" id="PIRSF000164">
    <property type="entry name" value="DHO_oxidase"/>
    <property type="match status" value="1"/>
</dbReference>
<dbReference type="STRING" id="411467.BACCAP_04159"/>
<evidence type="ECO:0000259" key="13">
    <source>
        <dbReference type="Pfam" id="PF01180"/>
    </source>
</evidence>
<evidence type="ECO:0000256" key="10">
    <source>
        <dbReference type="ARBA" id="ARBA00023027"/>
    </source>
</evidence>
<evidence type="ECO:0000256" key="8">
    <source>
        <dbReference type="ARBA" id="ARBA00022975"/>
    </source>
</evidence>
<keyword evidence="8 12" id="KW-0665">Pyrimidine biosynthesis</keyword>
<evidence type="ECO:0000256" key="5">
    <source>
        <dbReference type="ARBA" id="ARBA00022490"/>
    </source>
</evidence>
<dbReference type="GO" id="GO:0006207">
    <property type="term" value="P:'de novo' pyrimidine nucleobase biosynthetic process"/>
    <property type="evidence" value="ECO:0007669"/>
    <property type="project" value="InterPro"/>
</dbReference>
<evidence type="ECO:0000256" key="6">
    <source>
        <dbReference type="ARBA" id="ARBA00022630"/>
    </source>
</evidence>
<dbReference type="GO" id="GO:0004589">
    <property type="term" value="F:dihydroorotate dehydrogenase (NAD+) activity"/>
    <property type="evidence" value="ECO:0007669"/>
    <property type="project" value="UniProtKB-EC"/>
</dbReference>
<dbReference type="PANTHER" id="PTHR48109:SF1">
    <property type="entry name" value="DIHYDROOROTATE DEHYDROGENASE (FUMARATE)"/>
    <property type="match status" value="1"/>
</dbReference>
<evidence type="ECO:0000256" key="12">
    <source>
        <dbReference type="HAMAP-Rule" id="MF_00224"/>
    </source>
</evidence>
<dbReference type="InterPro" id="IPR005720">
    <property type="entry name" value="Dihydroorotate_DH_cat"/>
</dbReference>
<dbReference type="PROSITE" id="PS00911">
    <property type="entry name" value="DHODEHASE_1"/>
    <property type="match status" value="1"/>
</dbReference>
<dbReference type="FunFam" id="3.20.20.70:FF:000027">
    <property type="entry name" value="Dihydropyrimidine dehydrogenase [NADP(+)]"/>
    <property type="match status" value="1"/>
</dbReference>
<dbReference type="eggNOG" id="COG0167">
    <property type="taxonomic scope" value="Bacteria"/>
</dbReference>
<dbReference type="GO" id="GO:0005737">
    <property type="term" value="C:cytoplasm"/>
    <property type="evidence" value="ECO:0007669"/>
    <property type="project" value="UniProtKB-SubCell"/>
</dbReference>
<comment type="catalytic activity">
    <reaction evidence="11">
        <text>(S)-dihydroorotate + NAD(+) = orotate + NADH + H(+)</text>
        <dbReference type="Rhea" id="RHEA:13513"/>
        <dbReference type="ChEBI" id="CHEBI:15378"/>
        <dbReference type="ChEBI" id="CHEBI:30839"/>
        <dbReference type="ChEBI" id="CHEBI:30864"/>
        <dbReference type="ChEBI" id="CHEBI:57540"/>
        <dbReference type="ChEBI" id="CHEBI:57945"/>
        <dbReference type="EC" id="1.3.1.14"/>
    </reaction>
</comment>
<evidence type="ECO:0000256" key="11">
    <source>
        <dbReference type="ARBA" id="ARBA00048996"/>
    </source>
</evidence>
<feature type="binding site" evidence="12">
    <location>
        <begin position="106"/>
        <end position="110"/>
    </location>
    <ligand>
        <name>substrate</name>
    </ligand>
</feature>
<dbReference type="InterPro" id="IPR024920">
    <property type="entry name" value="Dihydroorotate_DH_1"/>
</dbReference>
<sequence length="340" mass="35917">MPEYNRTWLPQAEQFAGQCPAKQPETDAPWTPAQPIDGLDMSVTLAGMTMKNPIVVASGTFGFGREYGKLYDISRLGGICVKGLTPARREGNPAPRIAETPMGMLNSVGLQNPGVDAFIEHELPRLKDIDIRIIANISGNTPEDYGVMCEKLSAAGVDMIEVNISCPNVKAGGLAYGTRPELAAEVTEEAKKHSTVPVMVKLSPNVTDITEIARAVEGAGADAISLINTIRGMRIDLKTRRPILKMNTGGLSGPAVFPVAVRMVWEVANAVKVPVLGMGGVSNGRDAAEMMLAGATAVSVGAACFADPYAPVKTVDELAKIAAEQGLSHVSQLTGAVRPW</sequence>
<dbReference type="InterPro" id="IPR050074">
    <property type="entry name" value="DHO_dehydrogenase"/>
</dbReference>
<feature type="binding site" evidence="12">
    <location>
        <position position="253"/>
    </location>
    <ligand>
        <name>FMN</name>
        <dbReference type="ChEBI" id="CHEBI:58210"/>
    </ligand>
</feature>
<feature type="binding site" evidence="12">
    <location>
        <position position="163"/>
    </location>
    <ligand>
        <name>FMN</name>
        <dbReference type="ChEBI" id="CHEBI:58210"/>
    </ligand>
</feature>
<proteinExistence type="inferred from homology"/>
<dbReference type="PROSITE" id="PS00912">
    <property type="entry name" value="DHODEHASE_2"/>
    <property type="match status" value="1"/>
</dbReference>
<name>A6P0Z3_9FIRM</name>
<dbReference type="GO" id="GO:0044205">
    <property type="term" value="P:'de novo' UMP biosynthetic process"/>
    <property type="evidence" value="ECO:0007669"/>
    <property type="project" value="UniProtKB-UniRule"/>
</dbReference>
<gene>
    <name evidence="12" type="primary">pyrD</name>
    <name evidence="14" type="ORF">BACCAP_04159</name>
</gene>
<organism evidence="14 15">
    <name type="scientific">Pseudoflavonifractor capillosus ATCC 29799</name>
    <dbReference type="NCBI Taxonomy" id="411467"/>
    <lineage>
        <taxon>Bacteria</taxon>
        <taxon>Bacillati</taxon>
        <taxon>Bacillota</taxon>
        <taxon>Clostridia</taxon>
        <taxon>Eubacteriales</taxon>
        <taxon>Oscillospiraceae</taxon>
        <taxon>Pseudoflavonifractor</taxon>
    </lineage>
</organism>
<protein>
    <recommendedName>
        <fullName evidence="12">Dihydroorotate dehydrogenase</fullName>
        <shortName evidence="12">DHOD</shortName>
        <shortName evidence="12">DHODase</shortName>
        <shortName evidence="12">DHOdehase</shortName>
        <ecNumber evidence="12">1.3.-.-</ecNumber>
    </recommendedName>
</protein>
<dbReference type="AlphaFoldDB" id="A6P0Z3"/>
<evidence type="ECO:0000256" key="4">
    <source>
        <dbReference type="ARBA" id="ARBA00008008"/>
    </source>
</evidence>
<dbReference type="InterPro" id="IPR012135">
    <property type="entry name" value="Dihydroorotate_DH_1_2"/>
</dbReference>
<evidence type="ECO:0000256" key="1">
    <source>
        <dbReference type="ARBA" id="ARBA00003616"/>
    </source>
</evidence>
<feature type="binding site" evidence="12">
    <location>
        <position position="136"/>
    </location>
    <ligand>
        <name>FMN</name>
        <dbReference type="ChEBI" id="CHEBI:58210"/>
    </ligand>
</feature>
<dbReference type="InterPro" id="IPR033888">
    <property type="entry name" value="DHOD_1B"/>
</dbReference>
<evidence type="ECO:0000313" key="15">
    <source>
        <dbReference type="Proteomes" id="UP000003639"/>
    </source>
</evidence>
<feature type="binding site" evidence="12">
    <location>
        <begin position="82"/>
        <end position="83"/>
    </location>
    <ligand>
        <name>FMN</name>
        <dbReference type="ChEBI" id="CHEBI:58210"/>
    </ligand>
</feature>
<evidence type="ECO:0000256" key="9">
    <source>
        <dbReference type="ARBA" id="ARBA00023002"/>
    </source>
</evidence>
<feature type="binding site" evidence="12">
    <location>
        <position position="58"/>
    </location>
    <ligand>
        <name>FMN</name>
        <dbReference type="ChEBI" id="CHEBI:58210"/>
    </ligand>
</feature>
<comment type="function">
    <text evidence="1">Catalyzes the conversion of dihydroorotate to orotate with NAD(+) as electron acceptor.</text>
</comment>
<keyword evidence="6 12" id="KW-0285">Flavoprotein</keyword>
<dbReference type="EC" id="1.3.-.-" evidence="12"/>
<dbReference type="CDD" id="cd04740">
    <property type="entry name" value="DHOD_1B_like"/>
    <property type="match status" value="1"/>
</dbReference>
<feature type="active site" description="Nucleophile" evidence="12">
    <location>
        <position position="166"/>
    </location>
</feature>